<feature type="compositionally biased region" description="Basic and acidic residues" evidence="1">
    <location>
        <begin position="35"/>
        <end position="44"/>
    </location>
</feature>
<dbReference type="EMBL" id="JASPKZ010005838">
    <property type="protein sequence ID" value="KAJ9588026.1"/>
    <property type="molecule type" value="Genomic_DNA"/>
</dbReference>
<feature type="compositionally biased region" description="Low complexity" evidence="1">
    <location>
        <begin position="1"/>
        <end position="19"/>
    </location>
</feature>
<sequence length="96" mass="10411">MADTVAASAPATAPAQASPKKAKSSGKKPRAKPQCHQEPEGTRRFLAAGHKEVHCRQLQSRSGEVRALHKEVSEGSRRIWRTSADEGQRLPLDLSS</sequence>
<evidence type="ECO:0000256" key="1">
    <source>
        <dbReference type="SAM" id="MobiDB-lite"/>
    </source>
</evidence>
<evidence type="ECO:0000313" key="2">
    <source>
        <dbReference type="EMBL" id="KAJ9588026.1"/>
    </source>
</evidence>
<comment type="caution">
    <text evidence="2">The sequence shown here is derived from an EMBL/GenBank/DDBJ whole genome shotgun (WGS) entry which is preliminary data.</text>
</comment>
<dbReference type="AlphaFoldDB" id="A0AAD8EFC4"/>
<reference evidence="2" key="2">
    <citation type="submission" date="2023-05" db="EMBL/GenBank/DDBJ databases">
        <authorList>
            <person name="Fouks B."/>
        </authorList>
    </citation>
    <scope>NUCLEOTIDE SEQUENCE</scope>
    <source>
        <strain evidence="2">Stay&amp;Tobe</strain>
        <tissue evidence="2">Testes</tissue>
    </source>
</reference>
<dbReference type="Proteomes" id="UP001233999">
    <property type="component" value="Unassembled WGS sequence"/>
</dbReference>
<protein>
    <submittedName>
        <fullName evidence="2">Uncharacterized protein</fullName>
    </submittedName>
</protein>
<proteinExistence type="predicted"/>
<name>A0AAD8EFC4_DIPPU</name>
<reference evidence="2" key="1">
    <citation type="journal article" date="2023" name="IScience">
        <title>Live-bearing cockroach genome reveals convergent evolutionary mechanisms linked to viviparity in insects and beyond.</title>
        <authorList>
            <person name="Fouks B."/>
            <person name="Harrison M.C."/>
            <person name="Mikhailova A.A."/>
            <person name="Marchal E."/>
            <person name="English S."/>
            <person name="Carruthers M."/>
            <person name="Jennings E.C."/>
            <person name="Chiamaka E.L."/>
            <person name="Frigard R.A."/>
            <person name="Pippel M."/>
            <person name="Attardo G.M."/>
            <person name="Benoit J.B."/>
            <person name="Bornberg-Bauer E."/>
            <person name="Tobe S.S."/>
        </authorList>
    </citation>
    <scope>NUCLEOTIDE SEQUENCE</scope>
    <source>
        <strain evidence="2">Stay&amp;Tobe</strain>
    </source>
</reference>
<gene>
    <name evidence="2" type="ORF">L9F63_028163</name>
</gene>
<evidence type="ECO:0000313" key="3">
    <source>
        <dbReference type="Proteomes" id="UP001233999"/>
    </source>
</evidence>
<feature type="compositionally biased region" description="Basic residues" evidence="1">
    <location>
        <begin position="20"/>
        <end position="33"/>
    </location>
</feature>
<keyword evidence="3" id="KW-1185">Reference proteome</keyword>
<feature type="region of interest" description="Disordered" evidence="1">
    <location>
        <begin position="61"/>
        <end position="80"/>
    </location>
</feature>
<accession>A0AAD8EFC4</accession>
<feature type="compositionally biased region" description="Basic and acidic residues" evidence="1">
    <location>
        <begin position="63"/>
        <end position="80"/>
    </location>
</feature>
<organism evidence="2 3">
    <name type="scientific">Diploptera punctata</name>
    <name type="common">Pacific beetle cockroach</name>
    <dbReference type="NCBI Taxonomy" id="6984"/>
    <lineage>
        <taxon>Eukaryota</taxon>
        <taxon>Metazoa</taxon>
        <taxon>Ecdysozoa</taxon>
        <taxon>Arthropoda</taxon>
        <taxon>Hexapoda</taxon>
        <taxon>Insecta</taxon>
        <taxon>Pterygota</taxon>
        <taxon>Neoptera</taxon>
        <taxon>Polyneoptera</taxon>
        <taxon>Dictyoptera</taxon>
        <taxon>Blattodea</taxon>
        <taxon>Blaberoidea</taxon>
        <taxon>Blaberidae</taxon>
        <taxon>Diplopterinae</taxon>
        <taxon>Diploptera</taxon>
    </lineage>
</organism>
<feature type="region of interest" description="Disordered" evidence="1">
    <location>
        <begin position="1"/>
        <end position="44"/>
    </location>
</feature>